<evidence type="ECO:0000313" key="1">
    <source>
        <dbReference type="EMBL" id="GGD03071.1"/>
    </source>
</evidence>
<organism evidence="1 2">
    <name type="scientific">Enterococcus wangshanyuanii</name>
    <dbReference type="NCBI Taxonomy" id="2005703"/>
    <lineage>
        <taxon>Bacteria</taxon>
        <taxon>Bacillati</taxon>
        <taxon>Bacillota</taxon>
        <taxon>Bacilli</taxon>
        <taxon>Lactobacillales</taxon>
        <taxon>Enterococcaceae</taxon>
        <taxon>Enterococcus</taxon>
    </lineage>
</organism>
<name>A0ABQ1PTE8_9ENTE</name>
<protein>
    <recommendedName>
        <fullName evidence="3">Isoleucyl-tRNA synthetase</fullName>
    </recommendedName>
</protein>
<dbReference type="EMBL" id="BMKI01000014">
    <property type="protein sequence ID" value="GGD03071.1"/>
    <property type="molecule type" value="Genomic_DNA"/>
</dbReference>
<sequence length="61" mass="6735">MNVDEIIAKVKELIGEGKIDAATKFVEEHKDDLGDQFESVKGLLSKADTGSIVDKIKELFK</sequence>
<keyword evidence="2" id="KW-1185">Reference proteome</keyword>
<evidence type="ECO:0008006" key="3">
    <source>
        <dbReference type="Google" id="ProtNLM"/>
    </source>
</evidence>
<comment type="caution">
    <text evidence="1">The sequence shown here is derived from an EMBL/GenBank/DDBJ whole genome shotgun (WGS) entry which is preliminary data.</text>
</comment>
<accession>A0ABQ1PTE8</accession>
<gene>
    <name evidence="1" type="ORF">GCM10011573_35710</name>
</gene>
<dbReference type="RefSeq" id="WP_088271910.1">
    <property type="nucleotide sequence ID" value="NZ_BMKI01000014.1"/>
</dbReference>
<dbReference type="Proteomes" id="UP000630615">
    <property type="component" value="Unassembled WGS sequence"/>
</dbReference>
<proteinExistence type="predicted"/>
<reference evidence="2" key="1">
    <citation type="journal article" date="2019" name="Int. J. Syst. Evol. Microbiol.">
        <title>The Global Catalogue of Microorganisms (GCM) 10K type strain sequencing project: providing services to taxonomists for standard genome sequencing and annotation.</title>
        <authorList>
            <consortium name="The Broad Institute Genomics Platform"/>
            <consortium name="The Broad Institute Genome Sequencing Center for Infectious Disease"/>
            <person name="Wu L."/>
            <person name="Ma J."/>
        </authorList>
    </citation>
    <scope>NUCLEOTIDE SEQUENCE [LARGE SCALE GENOMIC DNA]</scope>
    <source>
        <strain evidence="2">CGMCC 1.15942</strain>
    </source>
</reference>
<evidence type="ECO:0000313" key="2">
    <source>
        <dbReference type="Proteomes" id="UP000630615"/>
    </source>
</evidence>